<dbReference type="InterPro" id="IPR029058">
    <property type="entry name" value="AB_hydrolase_fold"/>
</dbReference>
<dbReference type="InterPro" id="IPR000073">
    <property type="entry name" value="AB_hydrolase_1"/>
</dbReference>
<evidence type="ECO:0000313" key="4">
    <source>
        <dbReference type="Proteomes" id="UP001219525"/>
    </source>
</evidence>
<feature type="domain" description="AB hydrolase-1" evidence="2">
    <location>
        <begin position="45"/>
        <end position="319"/>
    </location>
</feature>
<keyword evidence="4" id="KW-1185">Reference proteome</keyword>
<accession>A0AAD6YFL5</accession>
<dbReference type="GO" id="GO:0016787">
    <property type="term" value="F:hydrolase activity"/>
    <property type="evidence" value="ECO:0007669"/>
    <property type="project" value="UniProtKB-KW"/>
</dbReference>
<protein>
    <submittedName>
        <fullName evidence="3">Alpha/beta hydrolase fold-1</fullName>
    </submittedName>
</protein>
<evidence type="ECO:0000259" key="2">
    <source>
        <dbReference type="Pfam" id="PF12697"/>
    </source>
</evidence>
<gene>
    <name evidence="3" type="ORF">GGX14DRAFT_443826</name>
</gene>
<dbReference type="EMBL" id="JARJCW010000019">
    <property type="protein sequence ID" value="KAJ7214392.1"/>
    <property type="molecule type" value="Genomic_DNA"/>
</dbReference>
<comment type="similarity">
    <text evidence="1">Belongs to the peptidase S33 family. ABHD4/ABHD5 subfamily.</text>
</comment>
<name>A0AAD6YFL5_9AGAR</name>
<dbReference type="Gene3D" id="3.40.50.1820">
    <property type="entry name" value="alpha/beta hydrolase"/>
    <property type="match status" value="1"/>
</dbReference>
<sequence>MPLETTTVILDCPQNARDSPGCILKMSAKRYYTRESMNHFKGLTLLFAHCVGGHKEQWEPTIERIFELRHSQVFEAWTFDWQTHGDSAILNQEVLKTSPSRVYGVCTAAEWSEAIAAFARSPRMQGRHIVLIAHSAGAGAMVLATKNHSISYTAMILVEPTIISPELFYRQVDERVATMEFAVTLTLTRRERWKSRQDAYAWLARRLPWDSWDPRALRKFTDHGLADVPDGTVMIKTDRRHEALSYTDTESHFAAAAELGKISKMIPVHFIWGTENPLVPHFVQEALADGTDGRKAASVTRVKGGHLLVQEEPDRLSDAICAILDTLPGEHDSRARHRSRL</sequence>
<proteinExistence type="inferred from homology"/>
<keyword evidence="3" id="KW-0378">Hydrolase</keyword>
<organism evidence="3 4">
    <name type="scientific">Mycena pura</name>
    <dbReference type="NCBI Taxonomy" id="153505"/>
    <lineage>
        <taxon>Eukaryota</taxon>
        <taxon>Fungi</taxon>
        <taxon>Dikarya</taxon>
        <taxon>Basidiomycota</taxon>
        <taxon>Agaricomycotina</taxon>
        <taxon>Agaricomycetes</taxon>
        <taxon>Agaricomycetidae</taxon>
        <taxon>Agaricales</taxon>
        <taxon>Marasmiineae</taxon>
        <taxon>Mycenaceae</taxon>
        <taxon>Mycena</taxon>
    </lineage>
</organism>
<dbReference type="PANTHER" id="PTHR42886">
    <property type="entry name" value="RE40534P-RELATED"/>
    <property type="match status" value="1"/>
</dbReference>
<dbReference type="AlphaFoldDB" id="A0AAD6YFL5"/>
<comment type="caution">
    <text evidence="3">The sequence shown here is derived from an EMBL/GenBank/DDBJ whole genome shotgun (WGS) entry which is preliminary data.</text>
</comment>
<dbReference type="SUPFAM" id="SSF53474">
    <property type="entry name" value="alpha/beta-Hydrolases"/>
    <property type="match status" value="1"/>
</dbReference>
<evidence type="ECO:0000313" key="3">
    <source>
        <dbReference type="EMBL" id="KAJ7214392.1"/>
    </source>
</evidence>
<dbReference type="PANTHER" id="PTHR42886:SF29">
    <property type="entry name" value="PUMMELIG, ISOFORM A"/>
    <property type="match status" value="1"/>
</dbReference>
<dbReference type="Pfam" id="PF12697">
    <property type="entry name" value="Abhydrolase_6"/>
    <property type="match status" value="1"/>
</dbReference>
<reference evidence="3" key="1">
    <citation type="submission" date="2023-03" db="EMBL/GenBank/DDBJ databases">
        <title>Massive genome expansion in bonnet fungi (Mycena s.s.) driven by repeated elements and novel gene families across ecological guilds.</title>
        <authorList>
            <consortium name="Lawrence Berkeley National Laboratory"/>
            <person name="Harder C.B."/>
            <person name="Miyauchi S."/>
            <person name="Viragh M."/>
            <person name="Kuo A."/>
            <person name="Thoen E."/>
            <person name="Andreopoulos B."/>
            <person name="Lu D."/>
            <person name="Skrede I."/>
            <person name="Drula E."/>
            <person name="Henrissat B."/>
            <person name="Morin E."/>
            <person name="Kohler A."/>
            <person name="Barry K."/>
            <person name="LaButti K."/>
            <person name="Morin E."/>
            <person name="Salamov A."/>
            <person name="Lipzen A."/>
            <person name="Mereny Z."/>
            <person name="Hegedus B."/>
            <person name="Baldrian P."/>
            <person name="Stursova M."/>
            <person name="Weitz H."/>
            <person name="Taylor A."/>
            <person name="Grigoriev I.V."/>
            <person name="Nagy L.G."/>
            <person name="Martin F."/>
            <person name="Kauserud H."/>
        </authorList>
    </citation>
    <scope>NUCLEOTIDE SEQUENCE</scope>
    <source>
        <strain evidence="3">9144</strain>
    </source>
</reference>
<evidence type="ECO:0000256" key="1">
    <source>
        <dbReference type="ARBA" id="ARBA00038097"/>
    </source>
</evidence>
<dbReference type="Proteomes" id="UP001219525">
    <property type="component" value="Unassembled WGS sequence"/>
</dbReference>